<dbReference type="OrthoDB" id="7365244at2"/>
<accession>A0A1G8MKY0</accession>
<dbReference type="RefSeq" id="WP_090028561.1">
    <property type="nucleotide sequence ID" value="NZ_FNEB01000004.1"/>
</dbReference>
<reference evidence="1 2" key="1">
    <citation type="submission" date="2016-10" db="EMBL/GenBank/DDBJ databases">
        <authorList>
            <person name="de Groot N.N."/>
        </authorList>
    </citation>
    <scope>NUCLEOTIDE SEQUENCE [LARGE SCALE GENOMIC DNA]</scope>
    <source>
        <strain evidence="1 2">DSM 28010</strain>
    </source>
</reference>
<dbReference type="AlphaFoldDB" id="A0A1G8MKY0"/>
<dbReference type="EMBL" id="FNEB01000004">
    <property type="protein sequence ID" value="SDI68688.1"/>
    <property type="molecule type" value="Genomic_DNA"/>
</dbReference>
<name>A0A1G8MKY0_9RHOB</name>
<gene>
    <name evidence="1" type="ORF">SAMN05421850_104239</name>
</gene>
<protein>
    <submittedName>
        <fullName evidence="1">Uncharacterized protein</fullName>
    </submittedName>
</protein>
<dbReference type="Proteomes" id="UP000199340">
    <property type="component" value="Unassembled WGS sequence"/>
</dbReference>
<keyword evidence="2" id="KW-1185">Reference proteome</keyword>
<sequence>MLDKVERADVPSHAIAVSLGEGDWFRYSACGMDNVYVCGVMAAHFTDLDEWFKFRNLRLMNQLISEALSNEVDLIGPAQFTFLRKQTGLTLHEFCSLNSIDLHSVEAWLEGRGFLPDGLRESVCAMVSDIHANRSTAAQLRDQALNLHQAA</sequence>
<evidence type="ECO:0000313" key="2">
    <source>
        <dbReference type="Proteomes" id="UP000199340"/>
    </source>
</evidence>
<evidence type="ECO:0000313" key="1">
    <source>
        <dbReference type="EMBL" id="SDI68688.1"/>
    </source>
</evidence>
<organism evidence="1 2">
    <name type="scientific">Lutimaribacter saemankumensis</name>
    <dbReference type="NCBI Taxonomy" id="490829"/>
    <lineage>
        <taxon>Bacteria</taxon>
        <taxon>Pseudomonadati</taxon>
        <taxon>Pseudomonadota</taxon>
        <taxon>Alphaproteobacteria</taxon>
        <taxon>Rhodobacterales</taxon>
        <taxon>Roseobacteraceae</taxon>
        <taxon>Lutimaribacter</taxon>
    </lineage>
</organism>
<proteinExistence type="predicted"/>